<gene>
    <name evidence="1" type="ORF">B296_00004348</name>
</gene>
<reference evidence="1 2" key="1">
    <citation type="journal article" date="2014" name="Agronomy (Basel)">
        <title>A Draft Genome Sequence for Ensete ventricosum, the Drought-Tolerant Tree Against Hunger.</title>
        <authorList>
            <person name="Harrison J."/>
            <person name="Moore K.A."/>
            <person name="Paszkiewicz K."/>
            <person name="Jones T."/>
            <person name="Grant M."/>
            <person name="Ambacheew D."/>
            <person name="Muzemil S."/>
            <person name="Studholme D.J."/>
        </authorList>
    </citation>
    <scope>NUCLEOTIDE SEQUENCE [LARGE SCALE GENOMIC DNA]</scope>
</reference>
<sequence length="90" mass="9581">MAFASAVTPPSLFLVPSKPIVRSPRKFPVSAVAGNCTLYGLVSFLCGRRCLSVVVKAMGDSSDTSSDASIVKDVQNAVSCILHSFEYLIR</sequence>
<accession>A0A426YM76</accession>
<dbReference type="Proteomes" id="UP000287651">
    <property type="component" value="Unassembled WGS sequence"/>
</dbReference>
<evidence type="ECO:0000313" key="2">
    <source>
        <dbReference type="Proteomes" id="UP000287651"/>
    </source>
</evidence>
<name>A0A426YM76_ENSVE</name>
<dbReference type="EMBL" id="AMZH03011466">
    <property type="protein sequence ID" value="RRT52836.1"/>
    <property type="molecule type" value="Genomic_DNA"/>
</dbReference>
<protein>
    <submittedName>
        <fullName evidence="1">Uncharacterized protein</fullName>
    </submittedName>
</protein>
<organism evidence="1 2">
    <name type="scientific">Ensete ventricosum</name>
    <name type="common">Abyssinian banana</name>
    <name type="synonym">Musa ensete</name>
    <dbReference type="NCBI Taxonomy" id="4639"/>
    <lineage>
        <taxon>Eukaryota</taxon>
        <taxon>Viridiplantae</taxon>
        <taxon>Streptophyta</taxon>
        <taxon>Embryophyta</taxon>
        <taxon>Tracheophyta</taxon>
        <taxon>Spermatophyta</taxon>
        <taxon>Magnoliopsida</taxon>
        <taxon>Liliopsida</taxon>
        <taxon>Zingiberales</taxon>
        <taxon>Musaceae</taxon>
        <taxon>Ensete</taxon>
    </lineage>
</organism>
<comment type="caution">
    <text evidence="1">The sequence shown here is derived from an EMBL/GenBank/DDBJ whole genome shotgun (WGS) entry which is preliminary data.</text>
</comment>
<proteinExistence type="predicted"/>
<dbReference type="AlphaFoldDB" id="A0A426YM76"/>
<evidence type="ECO:0000313" key="1">
    <source>
        <dbReference type="EMBL" id="RRT52836.1"/>
    </source>
</evidence>